<dbReference type="SUPFAM" id="SSF50346">
    <property type="entry name" value="PRC-barrel domain"/>
    <property type="match status" value="1"/>
</dbReference>
<sequence>MEDDLILYSVNAIRSMEVIDVSTGSKLGYVRDYKVDLSNNKVVSLFLPSSSKGWFSKEDDIEIPWEKVVKIGVDVLIVDASGIQLNTDENKI</sequence>
<organism evidence="2 3">
    <name type="scientific">Clostridium saudiense</name>
    <dbReference type="NCBI Taxonomy" id="1414720"/>
    <lineage>
        <taxon>Bacteria</taxon>
        <taxon>Bacillati</taxon>
        <taxon>Bacillota</taxon>
        <taxon>Clostridia</taxon>
        <taxon>Eubacteriales</taxon>
        <taxon>Clostridiaceae</taxon>
        <taxon>Clostridium</taxon>
    </lineage>
</organism>
<feature type="domain" description="PRC-barrel" evidence="1">
    <location>
        <begin position="8"/>
        <end position="81"/>
    </location>
</feature>
<protein>
    <submittedName>
        <fullName evidence="2">YlmC/YmxH family sporulation protein</fullName>
    </submittedName>
</protein>
<comment type="caution">
    <text evidence="2">The sequence shown here is derived from an EMBL/GenBank/DDBJ whole genome shotgun (WGS) entry which is preliminary data.</text>
</comment>
<evidence type="ECO:0000259" key="1">
    <source>
        <dbReference type="Pfam" id="PF05239"/>
    </source>
</evidence>
<dbReference type="InterPro" id="IPR027275">
    <property type="entry name" value="PRC-brl_dom"/>
</dbReference>
<evidence type="ECO:0000313" key="2">
    <source>
        <dbReference type="EMBL" id="MBM6820585.1"/>
    </source>
</evidence>
<dbReference type="Proteomes" id="UP000767334">
    <property type="component" value="Unassembled WGS sequence"/>
</dbReference>
<dbReference type="Pfam" id="PF05239">
    <property type="entry name" value="PRC"/>
    <property type="match status" value="1"/>
</dbReference>
<keyword evidence="3" id="KW-1185">Reference proteome</keyword>
<dbReference type="RefSeq" id="WP_148323259.1">
    <property type="nucleotide sequence ID" value="NZ_JACJLL010000131.1"/>
</dbReference>
<dbReference type="PANTHER" id="PTHR40061:SF1">
    <property type="entry name" value="SPORULATION PROTEIN YLMC-RELATED"/>
    <property type="match status" value="1"/>
</dbReference>
<evidence type="ECO:0000313" key="3">
    <source>
        <dbReference type="Proteomes" id="UP000767334"/>
    </source>
</evidence>
<reference evidence="2 3" key="1">
    <citation type="journal article" date="2021" name="Sci. Rep.">
        <title>The distribution of antibiotic resistance genes in chicken gut microbiota commensals.</title>
        <authorList>
            <person name="Juricova H."/>
            <person name="Matiasovicova J."/>
            <person name="Kubasova T."/>
            <person name="Cejkova D."/>
            <person name="Rychlik I."/>
        </authorList>
    </citation>
    <scope>NUCLEOTIDE SEQUENCE [LARGE SCALE GENOMIC DNA]</scope>
    <source>
        <strain evidence="2 3">An435</strain>
    </source>
</reference>
<dbReference type="PANTHER" id="PTHR40061">
    <property type="entry name" value="SPORULATION PROTEIN YLMC-RELATED"/>
    <property type="match status" value="1"/>
</dbReference>
<dbReference type="InterPro" id="IPR014238">
    <property type="entry name" value="Spore_YlmC/YmxH"/>
</dbReference>
<gene>
    <name evidence="2" type="ORF">H6A19_14815</name>
</gene>
<accession>A0ABS2FJ47</accession>
<name>A0ABS2FJ47_9CLOT</name>
<dbReference type="EMBL" id="JACJLL010000131">
    <property type="protein sequence ID" value="MBM6820585.1"/>
    <property type="molecule type" value="Genomic_DNA"/>
</dbReference>
<dbReference type="Gene3D" id="2.30.30.240">
    <property type="entry name" value="PRC-barrel domain"/>
    <property type="match status" value="1"/>
</dbReference>
<dbReference type="InterPro" id="IPR011033">
    <property type="entry name" value="PRC_barrel-like_sf"/>
</dbReference>
<proteinExistence type="predicted"/>
<dbReference type="NCBIfam" id="TIGR02888">
    <property type="entry name" value="spore_YlmC_YmxH"/>
    <property type="match status" value="1"/>
</dbReference>